<dbReference type="PRINTS" id="PR00111">
    <property type="entry name" value="ABHYDROLASE"/>
</dbReference>
<dbReference type="PRINTS" id="PR00038">
    <property type="entry name" value="HTHLUXR"/>
</dbReference>
<proteinExistence type="predicted"/>
<dbReference type="CDD" id="cd06170">
    <property type="entry name" value="LuxR_C_like"/>
    <property type="match status" value="1"/>
</dbReference>
<dbReference type="AlphaFoldDB" id="A0A658QUX9"/>
<dbReference type="PANTHER" id="PTHR43433:SF8">
    <property type="entry name" value="BIFUNCTIONAL LIPASE_ADENYLATE CYCLASE LIPJ"/>
    <property type="match status" value="1"/>
</dbReference>
<dbReference type="PANTHER" id="PTHR43433">
    <property type="entry name" value="HYDROLASE, ALPHA/BETA FOLD FAMILY PROTEIN"/>
    <property type="match status" value="1"/>
</dbReference>
<evidence type="ECO:0000313" key="3">
    <source>
        <dbReference type="Proteomes" id="UP000198263"/>
    </source>
</evidence>
<dbReference type="GO" id="GO:0003677">
    <property type="term" value="F:DNA binding"/>
    <property type="evidence" value="ECO:0007669"/>
    <property type="project" value="InterPro"/>
</dbReference>
<name>A0A658QUX9_9BURK</name>
<dbReference type="InterPro" id="IPR000792">
    <property type="entry name" value="Tscrpt_reg_LuxR_C"/>
</dbReference>
<dbReference type="Gene3D" id="3.40.50.1820">
    <property type="entry name" value="alpha/beta hydrolase"/>
    <property type="match status" value="1"/>
</dbReference>
<dbReference type="OrthoDB" id="135231at2"/>
<dbReference type="PROSITE" id="PS00622">
    <property type="entry name" value="HTH_LUXR_1"/>
    <property type="match status" value="1"/>
</dbReference>
<comment type="caution">
    <text evidence="2">The sequence shown here is derived from an EMBL/GenBank/DDBJ whole genome shotgun (WGS) entry which is preliminary data.</text>
</comment>
<reference evidence="2 3" key="1">
    <citation type="submission" date="2016-01" db="EMBL/GenBank/DDBJ databases">
        <authorList>
            <person name="Peeters C."/>
        </authorList>
    </citation>
    <scope>NUCLEOTIDE SEQUENCE [LARGE SCALE GENOMIC DNA]</scope>
    <source>
        <strain evidence="2">LMG 29315</strain>
    </source>
</reference>
<evidence type="ECO:0000259" key="1">
    <source>
        <dbReference type="PROSITE" id="PS50043"/>
    </source>
</evidence>
<dbReference type="GO" id="GO:0006355">
    <property type="term" value="P:regulation of DNA-templated transcription"/>
    <property type="evidence" value="ECO:0007669"/>
    <property type="project" value="InterPro"/>
</dbReference>
<protein>
    <submittedName>
        <fullName evidence="2">Lactone hydrolase</fullName>
    </submittedName>
</protein>
<dbReference type="EMBL" id="FCNV02000002">
    <property type="protein sequence ID" value="SAL23611.1"/>
    <property type="molecule type" value="Genomic_DNA"/>
</dbReference>
<keyword evidence="2" id="KW-0378">Hydrolase</keyword>
<dbReference type="InterPro" id="IPR000073">
    <property type="entry name" value="AB_hydrolase_1"/>
</dbReference>
<dbReference type="SMART" id="SM00421">
    <property type="entry name" value="HTH_LUXR"/>
    <property type="match status" value="1"/>
</dbReference>
<dbReference type="PROSITE" id="PS50043">
    <property type="entry name" value="HTH_LUXR_2"/>
    <property type="match status" value="1"/>
</dbReference>
<sequence>MAPRPAPPRQHIRLCTASDGARIAYAACGSGAPLIKAANWLSHLELDFMSPVWSHLMLELCSRYTLIRYDQRGCGLSDRDVADISFDAWLRDLETVVDACGIARFPLLGISQGASIAVAYAVKHPERVSHLVLHGGYARGRLIRARSAAECEEAEMLVRLAELGWGKHNPAFRQFFTTQFIPGGTPEQHHWFNELERLTTTPVNAARIMRVFNRIDVVDLLPLVQCPTLVLHSSGDARVPFEESRLLAGNIPGARFVPLESDNHLVLEGEPAWTRWREEVHGFLPASVTADPAFATLTPRERDIVELLAGGRDNAQIAARLALSEKTVRNHITSIFSKLEVENRAQAIVLARRAGFDAQPSAGR</sequence>
<gene>
    <name evidence="2" type="ORF">AWB72_01744</name>
</gene>
<accession>A0A658QUX9</accession>
<dbReference type="InterPro" id="IPR029058">
    <property type="entry name" value="AB_hydrolase_fold"/>
</dbReference>
<dbReference type="Gene3D" id="1.10.10.10">
    <property type="entry name" value="Winged helix-like DNA-binding domain superfamily/Winged helix DNA-binding domain"/>
    <property type="match status" value="1"/>
</dbReference>
<dbReference type="GO" id="GO:0016787">
    <property type="term" value="F:hydrolase activity"/>
    <property type="evidence" value="ECO:0007669"/>
    <property type="project" value="UniProtKB-KW"/>
</dbReference>
<dbReference type="Pfam" id="PF00196">
    <property type="entry name" value="GerE"/>
    <property type="match status" value="1"/>
</dbReference>
<feature type="domain" description="HTH luxR-type" evidence="1">
    <location>
        <begin position="290"/>
        <end position="355"/>
    </location>
</feature>
<dbReference type="InterPro" id="IPR036388">
    <property type="entry name" value="WH-like_DNA-bd_sf"/>
</dbReference>
<dbReference type="InterPro" id="IPR016032">
    <property type="entry name" value="Sig_transdc_resp-reg_C-effctor"/>
</dbReference>
<dbReference type="SUPFAM" id="SSF53474">
    <property type="entry name" value="alpha/beta-Hydrolases"/>
    <property type="match status" value="1"/>
</dbReference>
<keyword evidence="3" id="KW-1185">Reference proteome</keyword>
<dbReference type="SUPFAM" id="SSF46894">
    <property type="entry name" value="C-terminal effector domain of the bipartite response regulators"/>
    <property type="match status" value="1"/>
</dbReference>
<organism evidence="2 3">
    <name type="scientific">Caballeronia concitans</name>
    <dbReference type="NCBI Taxonomy" id="1777133"/>
    <lineage>
        <taxon>Bacteria</taxon>
        <taxon>Pseudomonadati</taxon>
        <taxon>Pseudomonadota</taxon>
        <taxon>Betaproteobacteria</taxon>
        <taxon>Burkholderiales</taxon>
        <taxon>Burkholderiaceae</taxon>
        <taxon>Caballeronia</taxon>
    </lineage>
</organism>
<dbReference type="Pfam" id="PF00561">
    <property type="entry name" value="Abhydrolase_1"/>
    <property type="match status" value="1"/>
</dbReference>
<dbReference type="RefSeq" id="WP_040050711.1">
    <property type="nucleotide sequence ID" value="NZ_FCNV02000002.1"/>
</dbReference>
<dbReference type="InterPro" id="IPR050471">
    <property type="entry name" value="AB_hydrolase"/>
</dbReference>
<dbReference type="Proteomes" id="UP000198263">
    <property type="component" value="Unassembled WGS sequence"/>
</dbReference>
<evidence type="ECO:0000313" key="2">
    <source>
        <dbReference type="EMBL" id="SAL23611.1"/>
    </source>
</evidence>